<sequence length="170" mass="19352">MKFTLLAVFAALATIASIECNSLFKSINNDQLQQALSSLSLNQIPDYFKQPRDNSNWCCKVDVPILTLEKTRVVSYQITNSQNVKCGSSSCGFLGLFKCTRWCTQYWTETRYLTEHYPVTQQQACPTGQEICCQDYFFIMDHCFHITEVQQNLELLTALNNQGIVIPVGK</sequence>
<feature type="signal peptide" evidence="1">
    <location>
        <begin position="1"/>
        <end position="20"/>
    </location>
</feature>
<proteinExistence type="predicted"/>
<dbReference type="EMBL" id="REGN01012785">
    <property type="protein sequence ID" value="RMZ94825.1"/>
    <property type="molecule type" value="Genomic_DNA"/>
</dbReference>
<evidence type="ECO:0000313" key="2">
    <source>
        <dbReference type="EMBL" id="RMZ94825.1"/>
    </source>
</evidence>
<evidence type="ECO:0000313" key="3">
    <source>
        <dbReference type="Proteomes" id="UP000276133"/>
    </source>
</evidence>
<dbReference type="Proteomes" id="UP000276133">
    <property type="component" value="Unassembled WGS sequence"/>
</dbReference>
<feature type="chain" id="PRO_5018222208" evidence="1">
    <location>
        <begin position="21"/>
        <end position="170"/>
    </location>
</feature>
<name>A0A3M7P6Y7_BRAPC</name>
<gene>
    <name evidence="2" type="ORF">BpHYR1_032873</name>
</gene>
<reference evidence="2 3" key="1">
    <citation type="journal article" date="2018" name="Sci. Rep.">
        <title>Genomic signatures of local adaptation to the degree of environmental predictability in rotifers.</title>
        <authorList>
            <person name="Franch-Gras L."/>
            <person name="Hahn C."/>
            <person name="Garcia-Roger E.M."/>
            <person name="Carmona M.J."/>
            <person name="Serra M."/>
            <person name="Gomez A."/>
        </authorList>
    </citation>
    <scope>NUCLEOTIDE SEQUENCE [LARGE SCALE GENOMIC DNA]</scope>
    <source>
        <strain evidence="2">HYR1</strain>
    </source>
</reference>
<evidence type="ECO:0000256" key="1">
    <source>
        <dbReference type="SAM" id="SignalP"/>
    </source>
</evidence>
<keyword evidence="3" id="KW-1185">Reference proteome</keyword>
<accession>A0A3M7P6Y7</accession>
<comment type="caution">
    <text evidence="2">The sequence shown here is derived from an EMBL/GenBank/DDBJ whole genome shotgun (WGS) entry which is preliminary data.</text>
</comment>
<dbReference type="AlphaFoldDB" id="A0A3M7P6Y7"/>
<keyword evidence="1" id="KW-0732">Signal</keyword>
<dbReference type="OrthoDB" id="9975888at2759"/>
<organism evidence="2 3">
    <name type="scientific">Brachionus plicatilis</name>
    <name type="common">Marine rotifer</name>
    <name type="synonym">Brachionus muelleri</name>
    <dbReference type="NCBI Taxonomy" id="10195"/>
    <lineage>
        <taxon>Eukaryota</taxon>
        <taxon>Metazoa</taxon>
        <taxon>Spiralia</taxon>
        <taxon>Gnathifera</taxon>
        <taxon>Rotifera</taxon>
        <taxon>Eurotatoria</taxon>
        <taxon>Monogononta</taxon>
        <taxon>Pseudotrocha</taxon>
        <taxon>Ploima</taxon>
        <taxon>Brachionidae</taxon>
        <taxon>Brachionus</taxon>
    </lineage>
</organism>
<protein>
    <submittedName>
        <fullName evidence="2">Uncharacterized protein</fullName>
    </submittedName>
</protein>